<dbReference type="Proteomes" id="UP000676079">
    <property type="component" value="Chromosome"/>
</dbReference>
<evidence type="ECO:0000313" key="2">
    <source>
        <dbReference type="Proteomes" id="UP000676079"/>
    </source>
</evidence>
<keyword evidence="2" id="KW-1185">Reference proteome</keyword>
<evidence type="ECO:0000313" key="1">
    <source>
        <dbReference type="EMBL" id="QUX24940.1"/>
    </source>
</evidence>
<dbReference type="RefSeq" id="WP_220560412.1">
    <property type="nucleotide sequence ID" value="NZ_CP074133.1"/>
</dbReference>
<protein>
    <submittedName>
        <fullName evidence="1">Uncharacterized protein</fullName>
    </submittedName>
</protein>
<proteinExistence type="predicted"/>
<name>A0ABX8BTC3_9ACTN</name>
<organism evidence="1 2">
    <name type="scientific">Nocardiopsis changdeensis</name>
    <dbReference type="NCBI Taxonomy" id="2831969"/>
    <lineage>
        <taxon>Bacteria</taxon>
        <taxon>Bacillati</taxon>
        <taxon>Actinomycetota</taxon>
        <taxon>Actinomycetes</taxon>
        <taxon>Streptosporangiales</taxon>
        <taxon>Nocardiopsidaceae</taxon>
        <taxon>Nocardiopsis</taxon>
    </lineage>
</organism>
<dbReference type="EMBL" id="CP074133">
    <property type="protein sequence ID" value="QUX24940.1"/>
    <property type="molecule type" value="Genomic_DNA"/>
</dbReference>
<sequence length="192" mass="20685">MTGVLAQLSDPTVLVALITGVTTATATITASAVTGGRAVRAEGERARHALEAERVRWEREDRDRGAESFEQRVDDVRSTVLRFNVTARWILHVRRTGPSGQGGDDLAGLLERLPDEVFAALTAVERLRTALPERERGLAAELAGAVEEVSTRVISREHITPDEIREGPDAALRRLLDAVSPPPTVPEQGAGA</sequence>
<accession>A0ABX8BTC3</accession>
<reference evidence="1 2" key="1">
    <citation type="submission" date="2021-05" db="EMBL/GenBank/DDBJ databases">
        <title>Direct Submission.</title>
        <authorList>
            <person name="Li K."/>
            <person name="Gao J."/>
        </authorList>
    </citation>
    <scope>NUCLEOTIDE SEQUENCE [LARGE SCALE GENOMIC DNA]</scope>
    <source>
        <strain evidence="1 2">Mg02</strain>
    </source>
</reference>
<gene>
    <name evidence="1" type="ORF">KGD84_12135</name>
</gene>